<keyword evidence="5 10" id="KW-0812">Transmembrane</keyword>
<dbReference type="NCBIfam" id="TIGR01783">
    <property type="entry name" value="TonB-siderophor"/>
    <property type="match status" value="1"/>
</dbReference>
<evidence type="ECO:0000313" key="15">
    <source>
        <dbReference type="EMBL" id="GGP76426.1"/>
    </source>
</evidence>
<dbReference type="InterPro" id="IPR000531">
    <property type="entry name" value="Beta-barrel_TonB"/>
</dbReference>
<dbReference type="CDD" id="cd01347">
    <property type="entry name" value="ligand_gated_channel"/>
    <property type="match status" value="1"/>
</dbReference>
<evidence type="ECO:0000256" key="5">
    <source>
        <dbReference type="ARBA" id="ARBA00022692"/>
    </source>
</evidence>
<evidence type="ECO:0000256" key="2">
    <source>
        <dbReference type="ARBA" id="ARBA00009810"/>
    </source>
</evidence>
<dbReference type="Pfam" id="PF00593">
    <property type="entry name" value="TonB_dep_Rec_b-barrel"/>
    <property type="match status" value="1"/>
</dbReference>
<evidence type="ECO:0000256" key="10">
    <source>
        <dbReference type="PROSITE-ProRule" id="PRU01360"/>
    </source>
</evidence>
<dbReference type="InterPro" id="IPR037066">
    <property type="entry name" value="Plug_dom_sf"/>
</dbReference>
<dbReference type="EMBL" id="BMQW01000001">
    <property type="protein sequence ID" value="GGP76426.1"/>
    <property type="molecule type" value="Genomic_DNA"/>
</dbReference>
<feature type="chain" id="PRO_5046696253" evidence="12">
    <location>
        <begin position="27"/>
        <end position="720"/>
    </location>
</feature>
<evidence type="ECO:0000256" key="6">
    <source>
        <dbReference type="ARBA" id="ARBA00023077"/>
    </source>
</evidence>
<dbReference type="SUPFAM" id="SSF56935">
    <property type="entry name" value="Porins"/>
    <property type="match status" value="1"/>
</dbReference>
<reference evidence="16" key="1">
    <citation type="journal article" date="2019" name="Int. J. Syst. Evol. Microbiol.">
        <title>The Global Catalogue of Microorganisms (GCM) 10K type strain sequencing project: providing services to taxonomists for standard genome sequencing and annotation.</title>
        <authorList>
            <consortium name="The Broad Institute Genomics Platform"/>
            <consortium name="The Broad Institute Genome Sequencing Center for Infectious Disease"/>
            <person name="Wu L."/>
            <person name="Ma J."/>
        </authorList>
    </citation>
    <scope>NUCLEOTIDE SEQUENCE [LARGE SCALE GENOMIC DNA]</scope>
    <source>
        <strain evidence="16">JCM 32305</strain>
    </source>
</reference>
<keyword evidence="9 10" id="KW-0998">Cell outer membrane</keyword>
<keyword evidence="7 10" id="KW-0472">Membrane</keyword>
<keyword evidence="16" id="KW-1185">Reference proteome</keyword>
<dbReference type="PROSITE" id="PS52016">
    <property type="entry name" value="TONB_DEPENDENT_REC_3"/>
    <property type="match status" value="1"/>
</dbReference>
<dbReference type="Gene3D" id="2.170.130.10">
    <property type="entry name" value="TonB-dependent receptor, plug domain"/>
    <property type="match status" value="1"/>
</dbReference>
<comment type="similarity">
    <text evidence="2 10 11">Belongs to the TonB-dependent receptor family.</text>
</comment>
<comment type="subcellular location">
    <subcellularLocation>
        <location evidence="1 10">Cell outer membrane</location>
        <topology evidence="1 10">Multi-pass membrane protein</topology>
    </subcellularLocation>
</comment>
<evidence type="ECO:0000256" key="8">
    <source>
        <dbReference type="ARBA" id="ARBA00023170"/>
    </source>
</evidence>
<proteinExistence type="inferred from homology"/>
<evidence type="ECO:0000256" key="12">
    <source>
        <dbReference type="SAM" id="SignalP"/>
    </source>
</evidence>
<gene>
    <name evidence="15" type="ORF">GCM10009410_06070</name>
</gene>
<dbReference type="InterPro" id="IPR039426">
    <property type="entry name" value="TonB-dep_rcpt-like"/>
</dbReference>
<keyword evidence="12" id="KW-0732">Signal</keyword>
<sequence>MKTLLKPKLYSIGAYTLLSVSVNIMAVEQELTPEITHTKPLLQNNDEIERITIHYRQAYRGNVASSELPQAITLLDNTLIQDTGITRFQDLLDFSSSIARQNNGGGLWDSFSLRGFPGNENIPSGYLINGFNGGRSFSGHRDLSNVEYVEILKGPGSALYGRSEPGGTINIITKKPQYETSGYIKASAASEDQYRVEGDFTTGLSETIAFRVNGAWQDYDSFRDEVFSNKKVISPSIRWQIDKESSLLYEVEYLKQEQLFDRGIVVINNDINTVPLSRYLGNPNDGATVIEAKSHQLTYDKQLTQQWSLSTGYAYRDSSLSGFSSDAELAQSRQSLYDDGETLTRQHRYRDYSSVDNAVRFELSSSLMTGVLQHNLLLGIDAYDYELNTAMSRYRGSKGAYSINIYQPIYSDEQPEVSLLYKNKEQQQAWGSYVQDQIDVTEQWKVQLGLRIDSYKQEISDDVSQGSSSQSDQRLSPKIGVVYVYSDQLSVYSVYSEGYLPLSGTDYAGNAFAPEESKSIELGVKFDTQWLAQMPINGTIAIFDAKKNNILTSDPINTGYSATLGAAKSTGVEIDLNAEITEGLSASLSYAYLDTRTVNEAINPDWGVLVSAGSRLVNVPKNTASIIVKQDLSDVNIDGHLGINWRFVDSRLGDTVDPDFQLASYQLVGLFVNTRINNNIKLGLSVDNLFNEQYIANSYSALWAFPGEPRSVKVSVAYEF</sequence>
<dbReference type="InterPro" id="IPR012910">
    <property type="entry name" value="Plug_dom"/>
</dbReference>
<feature type="signal peptide" evidence="12">
    <location>
        <begin position="1"/>
        <end position="26"/>
    </location>
</feature>
<dbReference type="Pfam" id="PF07715">
    <property type="entry name" value="Plug"/>
    <property type="match status" value="1"/>
</dbReference>
<organism evidence="15 16">
    <name type="scientific">Shewanella ulleungensis</name>
    <dbReference type="NCBI Taxonomy" id="2282699"/>
    <lineage>
        <taxon>Bacteria</taxon>
        <taxon>Pseudomonadati</taxon>
        <taxon>Pseudomonadota</taxon>
        <taxon>Gammaproteobacteria</taxon>
        <taxon>Alteromonadales</taxon>
        <taxon>Shewanellaceae</taxon>
        <taxon>Shewanella</taxon>
    </lineage>
</organism>
<dbReference type="PANTHER" id="PTHR32552">
    <property type="entry name" value="FERRICHROME IRON RECEPTOR-RELATED"/>
    <property type="match status" value="1"/>
</dbReference>
<dbReference type="Gene3D" id="2.40.170.20">
    <property type="entry name" value="TonB-dependent receptor, beta-barrel domain"/>
    <property type="match status" value="1"/>
</dbReference>
<evidence type="ECO:0000256" key="7">
    <source>
        <dbReference type="ARBA" id="ARBA00023136"/>
    </source>
</evidence>
<evidence type="ECO:0000256" key="4">
    <source>
        <dbReference type="ARBA" id="ARBA00022452"/>
    </source>
</evidence>
<evidence type="ECO:0000259" key="14">
    <source>
        <dbReference type="Pfam" id="PF07715"/>
    </source>
</evidence>
<feature type="domain" description="TonB-dependent receptor-like beta-barrel" evidence="13">
    <location>
        <begin position="239"/>
        <end position="689"/>
    </location>
</feature>
<comment type="caution">
    <text evidence="15">The sequence shown here is derived from an EMBL/GenBank/DDBJ whole genome shotgun (WGS) entry which is preliminary data.</text>
</comment>
<evidence type="ECO:0000259" key="13">
    <source>
        <dbReference type="Pfam" id="PF00593"/>
    </source>
</evidence>
<evidence type="ECO:0000256" key="9">
    <source>
        <dbReference type="ARBA" id="ARBA00023237"/>
    </source>
</evidence>
<name>A0ABQ2QF11_9GAMM</name>
<dbReference type="InterPro" id="IPR036942">
    <property type="entry name" value="Beta-barrel_TonB_sf"/>
</dbReference>
<evidence type="ECO:0000313" key="16">
    <source>
        <dbReference type="Proteomes" id="UP000654004"/>
    </source>
</evidence>
<evidence type="ECO:0000256" key="1">
    <source>
        <dbReference type="ARBA" id="ARBA00004571"/>
    </source>
</evidence>
<keyword evidence="6 11" id="KW-0798">TonB box</keyword>
<dbReference type="InterPro" id="IPR010105">
    <property type="entry name" value="TonB_sidphr_rcpt"/>
</dbReference>
<evidence type="ECO:0000256" key="3">
    <source>
        <dbReference type="ARBA" id="ARBA00022448"/>
    </source>
</evidence>
<keyword evidence="4 10" id="KW-1134">Transmembrane beta strand</keyword>
<evidence type="ECO:0000256" key="11">
    <source>
        <dbReference type="RuleBase" id="RU003357"/>
    </source>
</evidence>
<dbReference type="PANTHER" id="PTHR32552:SF90">
    <property type="entry name" value="METAL-PSEUDOPALINE RECEPTOR CNTO"/>
    <property type="match status" value="1"/>
</dbReference>
<keyword evidence="3 10" id="KW-0813">Transport</keyword>
<dbReference type="Proteomes" id="UP000654004">
    <property type="component" value="Unassembled WGS sequence"/>
</dbReference>
<feature type="domain" description="TonB-dependent receptor plug" evidence="14">
    <location>
        <begin position="66"/>
        <end position="168"/>
    </location>
</feature>
<keyword evidence="8 15" id="KW-0675">Receptor</keyword>
<accession>A0ABQ2QF11</accession>
<protein>
    <submittedName>
        <fullName evidence="15">TonB-dependent receptor</fullName>
    </submittedName>
</protein>